<evidence type="ECO:0000256" key="2">
    <source>
        <dbReference type="SAM" id="Phobius"/>
    </source>
</evidence>
<dbReference type="Gene3D" id="1.20.1260.20">
    <property type="entry name" value="PPE superfamily"/>
    <property type="match status" value="1"/>
</dbReference>
<dbReference type="RefSeq" id="WP_023364604.1">
    <property type="nucleotide sequence ID" value="NC_022663.1"/>
</dbReference>
<dbReference type="AlphaFoldDB" id="U5WJ61"/>
<evidence type="ECO:0000259" key="3">
    <source>
        <dbReference type="Pfam" id="PF00823"/>
    </source>
</evidence>
<name>U5WJ61_MYCKA</name>
<dbReference type="GeneID" id="29698455"/>
<comment type="similarity">
    <text evidence="1">Belongs to the mycobacterial PPE family.</text>
</comment>
<keyword evidence="2" id="KW-0812">Transmembrane</keyword>
<feature type="domain" description="PPE" evidence="3">
    <location>
        <begin position="6"/>
        <end position="168"/>
    </location>
</feature>
<dbReference type="SUPFAM" id="SSF140459">
    <property type="entry name" value="PE/PPE dimer-like"/>
    <property type="match status" value="1"/>
</dbReference>
<evidence type="ECO:0000256" key="1">
    <source>
        <dbReference type="ARBA" id="ARBA00010652"/>
    </source>
</evidence>
<sequence length="441" mass="43865">MTAGVWLASPPEVHSALLCAGPGPVSLVAAAAGWSSMSVEYAAVAHELCVVVAGMQAGAWQGPSAEFCVGAYVPYVAWLMQASADSATAAAAHESAAAAYVSALAAMPTLGELAANHAAHAVLVATNFFGINTIPIALNEADYVRMWIQAATTMGVYEAVDAVALASVPHIPPAPVIVKPGVGAATDVAASTGQALTPFPWAEILQLLEKIGGGYLLFLDILAYSITQVLMGIPMIINDLIAGQVSAAILTLVSVLINAANIVDITLATIFLFIPLMIPVTIVGVTQIVVDWIIGNLAGVFMSPFVAAATYGALLPGIAGAAVAPLAGLSAVPLTGLSAAPVAAVAIESVVPSAAEGLPPPTVSLVREGDSAVVTSDRGAEGFGFAGTAGKGAAPRAGGLIALGDEFGARVPMAPASWSAPGYAVGDGLAAVSYGVVGGVV</sequence>
<dbReference type="GO" id="GO:0052572">
    <property type="term" value="P:response to host immune response"/>
    <property type="evidence" value="ECO:0007669"/>
    <property type="project" value="TreeGrafter"/>
</dbReference>
<feature type="transmembrane region" description="Helical" evidence="2">
    <location>
        <begin position="306"/>
        <end position="329"/>
    </location>
</feature>
<evidence type="ECO:0000313" key="5">
    <source>
        <dbReference type="EMBL" id="AGZ49174.1"/>
    </source>
</evidence>
<dbReference type="eggNOG" id="COG5651">
    <property type="taxonomic scope" value="Bacteria"/>
</dbReference>
<gene>
    <name evidence="5" type="ORF">MKAN_01785</name>
</gene>
<dbReference type="KEGG" id="mkn:MKAN_01785"/>
<dbReference type="Proteomes" id="UP000017786">
    <property type="component" value="Chromosome"/>
</dbReference>
<keyword evidence="2" id="KW-1133">Transmembrane helix</keyword>
<feature type="domain" description="PPE-PPW subfamily C-terminal" evidence="4">
    <location>
        <begin position="375"/>
        <end position="418"/>
    </location>
</feature>
<proteinExistence type="inferred from homology"/>
<reference evidence="5 6" key="1">
    <citation type="submission" date="2013-10" db="EMBL/GenBank/DDBJ databases">
        <title>Genome sequence of Mycobacterium kansasii.</title>
        <authorList>
            <consortium name="McGill University Mycobacterium genome consortium"/>
            <person name="Veyrier F.J."/>
            <person name="Behr M.A."/>
        </authorList>
    </citation>
    <scope>NUCLEOTIDE SEQUENCE [LARGE SCALE GENOMIC DNA]</scope>
    <source>
        <strain evidence="5 6">ATCC 12478</strain>
    </source>
</reference>
<dbReference type="HOGENOM" id="CLU_000243_5_0_11"/>
<evidence type="ECO:0000259" key="4">
    <source>
        <dbReference type="Pfam" id="PF18878"/>
    </source>
</evidence>
<dbReference type="InterPro" id="IPR038332">
    <property type="entry name" value="PPE_sf"/>
</dbReference>
<evidence type="ECO:0000313" key="6">
    <source>
        <dbReference type="Proteomes" id="UP000017786"/>
    </source>
</evidence>
<keyword evidence="2" id="KW-0472">Membrane</keyword>
<dbReference type="Pfam" id="PF00823">
    <property type="entry name" value="PPE"/>
    <property type="match status" value="1"/>
</dbReference>
<dbReference type="InterPro" id="IPR043641">
    <property type="entry name" value="PPE-PPW_C"/>
</dbReference>
<protein>
    <submittedName>
        <fullName evidence="5">Ribulose-phosphate 3-epimerase</fullName>
    </submittedName>
</protein>
<feature type="transmembrane region" description="Helical" evidence="2">
    <location>
        <begin position="270"/>
        <end position="294"/>
    </location>
</feature>
<dbReference type="Pfam" id="PF18878">
    <property type="entry name" value="PPE-PPW"/>
    <property type="match status" value="1"/>
</dbReference>
<feature type="transmembrane region" description="Helical" evidence="2">
    <location>
        <begin position="243"/>
        <end position="263"/>
    </location>
</feature>
<feature type="transmembrane region" description="Helical" evidence="2">
    <location>
        <begin position="215"/>
        <end position="237"/>
    </location>
</feature>
<dbReference type="OrthoDB" id="4753487at2"/>
<dbReference type="PANTHER" id="PTHR46766:SF1">
    <property type="entry name" value="GLUTAMINE-RICH PROTEIN 2"/>
    <property type="match status" value="1"/>
</dbReference>
<organism evidence="5 6">
    <name type="scientific">Mycobacterium kansasii ATCC 12478</name>
    <dbReference type="NCBI Taxonomy" id="557599"/>
    <lineage>
        <taxon>Bacteria</taxon>
        <taxon>Bacillati</taxon>
        <taxon>Actinomycetota</taxon>
        <taxon>Actinomycetes</taxon>
        <taxon>Mycobacteriales</taxon>
        <taxon>Mycobacteriaceae</taxon>
        <taxon>Mycobacterium</taxon>
    </lineage>
</organism>
<accession>U5WJ61</accession>
<dbReference type="EMBL" id="CP006835">
    <property type="protein sequence ID" value="AGZ49174.1"/>
    <property type="molecule type" value="Genomic_DNA"/>
</dbReference>
<dbReference type="InterPro" id="IPR000030">
    <property type="entry name" value="PPE_dom"/>
</dbReference>
<dbReference type="PANTHER" id="PTHR46766">
    <property type="entry name" value="GLUTAMINE-RICH PROTEIN 2"/>
    <property type="match status" value="1"/>
</dbReference>